<comment type="caution">
    <text evidence="1">The sequence shown here is derived from an EMBL/GenBank/DDBJ whole genome shotgun (WGS) entry which is preliminary data.</text>
</comment>
<accession>A0A0V1C549</accession>
<dbReference type="STRING" id="45882.A0A0V1C549"/>
<reference evidence="1 2" key="1">
    <citation type="submission" date="2015-01" db="EMBL/GenBank/DDBJ databases">
        <title>Evolution of Trichinella species and genotypes.</title>
        <authorList>
            <person name="Korhonen P.K."/>
            <person name="Edoardo P."/>
            <person name="Giuseppe L.R."/>
            <person name="Gasser R.B."/>
        </authorList>
    </citation>
    <scope>NUCLEOTIDE SEQUENCE [LARGE SCALE GENOMIC DNA]</scope>
    <source>
        <strain evidence="1">ISS120</strain>
    </source>
</reference>
<feature type="non-terminal residue" evidence="1">
    <location>
        <position position="202"/>
    </location>
</feature>
<name>A0A0V1C549_TRIBR</name>
<evidence type="ECO:0000313" key="2">
    <source>
        <dbReference type="Proteomes" id="UP000054653"/>
    </source>
</evidence>
<organism evidence="1 2">
    <name type="scientific">Trichinella britovi</name>
    <name type="common">Parasitic roundworm</name>
    <dbReference type="NCBI Taxonomy" id="45882"/>
    <lineage>
        <taxon>Eukaryota</taxon>
        <taxon>Metazoa</taxon>
        <taxon>Ecdysozoa</taxon>
        <taxon>Nematoda</taxon>
        <taxon>Enoplea</taxon>
        <taxon>Dorylaimia</taxon>
        <taxon>Trichinellida</taxon>
        <taxon>Trichinellidae</taxon>
        <taxon>Trichinella</taxon>
    </lineage>
</organism>
<sequence length="202" mass="23122">MLKPDGTIPSSEHVIKVMLVNWVVNADFYLLASYSLPVYMNYNINLQWNEHRAVSTDNFMKKNYFEELYNRCSIGSGSAKSRQVKQLSLTRLFSAESLGFPRSREGERALRLLKEQGRVCTLPCLREGSFTLQDGAHFWSLHPPPALNISSTTLGMFAILQNSFMPDFICLSVLHCTFITKLFFEKCFINKELLLLLLLHCS</sequence>
<proteinExistence type="predicted"/>
<protein>
    <submittedName>
        <fullName evidence="1">Uncharacterized protein</fullName>
    </submittedName>
</protein>
<dbReference type="Proteomes" id="UP000054653">
    <property type="component" value="Unassembled WGS sequence"/>
</dbReference>
<dbReference type="EMBL" id="JYDI01000847">
    <property type="protein sequence ID" value="KRY43875.1"/>
    <property type="molecule type" value="Genomic_DNA"/>
</dbReference>
<dbReference type="AlphaFoldDB" id="A0A0V1C549"/>
<evidence type="ECO:0000313" key="1">
    <source>
        <dbReference type="EMBL" id="KRY43875.1"/>
    </source>
</evidence>
<gene>
    <name evidence="1" type="ORF">T03_6014</name>
</gene>
<keyword evidence="2" id="KW-1185">Reference proteome</keyword>